<feature type="signal peptide" evidence="2">
    <location>
        <begin position="1"/>
        <end position="20"/>
    </location>
</feature>
<dbReference type="EMBL" id="NCKW01002039">
    <property type="protein sequence ID" value="POM78355.1"/>
    <property type="molecule type" value="Genomic_DNA"/>
</dbReference>
<feature type="chain" id="PRO_5015157338" description="Jacalin-type lectin domain-containing protein" evidence="2">
    <location>
        <begin position="21"/>
        <end position="155"/>
    </location>
</feature>
<dbReference type="Proteomes" id="UP000237271">
    <property type="component" value="Unassembled WGS sequence"/>
</dbReference>
<evidence type="ECO:0000313" key="4">
    <source>
        <dbReference type="EMBL" id="POM78355.1"/>
    </source>
</evidence>
<sequence length="155" mass="15983">MKFIFQVLATVALAASVVTAFDKGIMVGNTFGGPHGDKYSDLDLVDPGQTVKSITVRSADRVDSVSLDVVDSTGQSSTLKHGGDGGDENTLTMGNGEHITGVEGNSIKGGTPQRDTDNMGKDSASDGYQLGGFAGFAGNELDSVGAIWTNIKPVE</sequence>
<reference evidence="4 5" key="1">
    <citation type="journal article" date="2017" name="Genome Biol. Evol.">
        <title>Phytophthora megakarya and P. palmivora, closely related causal agents of cacao black pod rot, underwent increases in genome sizes and gene numbers by different mechanisms.</title>
        <authorList>
            <person name="Ali S.S."/>
            <person name="Shao J."/>
            <person name="Lary D.J."/>
            <person name="Kronmiller B."/>
            <person name="Shen D."/>
            <person name="Strem M.D."/>
            <person name="Amoako-Attah I."/>
            <person name="Akrofi A.Y."/>
            <person name="Begoude B.A."/>
            <person name="Ten Hoopen G.M."/>
            <person name="Coulibaly K."/>
            <person name="Kebe B.I."/>
            <person name="Melnick R.L."/>
            <person name="Guiltinan M.J."/>
            <person name="Tyler B.M."/>
            <person name="Meinhardt L.W."/>
            <person name="Bailey B.A."/>
        </authorList>
    </citation>
    <scope>NUCLEOTIDE SEQUENCE [LARGE SCALE GENOMIC DNA]</scope>
    <source>
        <strain evidence="5">sbr112.9</strain>
    </source>
</reference>
<evidence type="ECO:0000256" key="2">
    <source>
        <dbReference type="SAM" id="SignalP"/>
    </source>
</evidence>
<keyword evidence="5" id="KW-1185">Reference proteome</keyword>
<feature type="compositionally biased region" description="Basic and acidic residues" evidence="1">
    <location>
        <begin position="114"/>
        <end position="124"/>
    </location>
</feature>
<accession>A0A2P4YKM4</accession>
<protein>
    <recommendedName>
        <fullName evidence="3">Jacalin-type lectin domain-containing protein</fullName>
    </recommendedName>
</protein>
<evidence type="ECO:0000313" key="5">
    <source>
        <dbReference type="Proteomes" id="UP000237271"/>
    </source>
</evidence>
<dbReference type="AlphaFoldDB" id="A0A2P4YKM4"/>
<feature type="region of interest" description="Disordered" evidence="1">
    <location>
        <begin position="101"/>
        <end position="124"/>
    </location>
</feature>
<name>A0A2P4YKM4_9STRA</name>
<dbReference type="InterPro" id="IPR001229">
    <property type="entry name" value="Jacalin-like_lectin_dom"/>
</dbReference>
<dbReference type="Pfam" id="PF01419">
    <property type="entry name" value="Jacalin"/>
    <property type="match status" value="1"/>
</dbReference>
<dbReference type="SUPFAM" id="SSF51101">
    <property type="entry name" value="Mannose-binding lectins"/>
    <property type="match status" value="1"/>
</dbReference>
<dbReference type="InterPro" id="IPR036404">
    <property type="entry name" value="Jacalin-like_lectin_dom_sf"/>
</dbReference>
<organism evidence="4 5">
    <name type="scientific">Phytophthora palmivora</name>
    <dbReference type="NCBI Taxonomy" id="4796"/>
    <lineage>
        <taxon>Eukaryota</taxon>
        <taxon>Sar</taxon>
        <taxon>Stramenopiles</taxon>
        <taxon>Oomycota</taxon>
        <taxon>Peronosporomycetes</taxon>
        <taxon>Peronosporales</taxon>
        <taxon>Peronosporaceae</taxon>
        <taxon>Phytophthora</taxon>
    </lineage>
</organism>
<evidence type="ECO:0000256" key="1">
    <source>
        <dbReference type="SAM" id="MobiDB-lite"/>
    </source>
</evidence>
<keyword evidence="2" id="KW-0732">Signal</keyword>
<dbReference type="SMART" id="SM00915">
    <property type="entry name" value="Jacalin"/>
    <property type="match status" value="1"/>
</dbReference>
<proteinExistence type="predicted"/>
<gene>
    <name evidence="4" type="ORF">PHPALM_4123</name>
</gene>
<dbReference type="PROSITE" id="PS51752">
    <property type="entry name" value="JACALIN_LECTIN"/>
    <property type="match status" value="1"/>
</dbReference>
<evidence type="ECO:0000259" key="3">
    <source>
        <dbReference type="PROSITE" id="PS51752"/>
    </source>
</evidence>
<comment type="caution">
    <text evidence="4">The sequence shown here is derived from an EMBL/GenBank/DDBJ whole genome shotgun (WGS) entry which is preliminary data.</text>
</comment>
<dbReference type="Gene3D" id="2.100.10.30">
    <property type="entry name" value="Jacalin-like lectin domain"/>
    <property type="match status" value="1"/>
</dbReference>
<feature type="domain" description="Jacalin-type lectin" evidence="3">
    <location>
        <begin position="25"/>
        <end position="150"/>
    </location>
</feature>